<dbReference type="AlphaFoldDB" id="A0A1R3JH82"/>
<evidence type="ECO:0000313" key="2">
    <source>
        <dbReference type="Proteomes" id="UP000187203"/>
    </source>
</evidence>
<dbReference type="EMBL" id="AWUE01016112">
    <property type="protein sequence ID" value="OMO94167.1"/>
    <property type="molecule type" value="Genomic_DNA"/>
</dbReference>
<comment type="caution">
    <text evidence="1">The sequence shown here is derived from an EMBL/GenBank/DDBJ whole genome shotgun (WGS) entry which is preliminary data.</text>
</comment>
<keyword evidence="2" id="KW-1185">Reference proteome</keyword>
<gene>
    <name evidence="1" type="ORF">COLO4_16498</name>
</gene>
<accession>A0A1R3JH82</accession>
<evidence type="ECO:0000313" key="1">
    <source>
        <dbReference type="EMBL" id="OMO94167.1"/>
    </source>
</evidence>
<protein>
    <submittedName>
        <fullName evidence="1">Uncharacterized protein</fullName>
    </submittedName>
</protein>
<dbReference type="Proteomes" id="UP000187203">
    <property type="component" value="Unassembled WGS sequence"/>
</dbReference>
<name>A0A1R3JH82_9ROSI</name>
<reference evidence="2" key="1">
    <citation type="submission" date="2013-09" db="EMBL/GenBank/DDBJ databases">
        <title>Corchorus olitorius genome sequencing.</title>
        <authorList>
            <person name="Alam M."/>
            <person name="Haque M.S."/>
            <person name="Islam M.S."/>
            <person name="Emdad E.M."/>
            <person name="Islam M.M."/>
            <person name="Ahmed B."/>
            <person name="Halim A."/>
            <person name="Hossen Q.M.M."/>
            <person name="Hossain M.Z."/>
            <person name="Ahmed R."/>
            <person name="Khan M.M."/>
            <person name="Islam R."/>
            <person name="Rashid M.M."/>
            <person name="Khan S.A."/>
            <person name="Rahman M.S."/>
            <person name="Alam M."/>
            <person name="Yahiya A.S."/>
            <person name="Khan M.S."/>
            <person name="Azam M.S."/>
            <person name="Haque T."/>
            <person name="Lashkar M.Z.H."/>
            <person name="Akhand A.I."/>
            <person name="Morshed G."/>
            <person name="Roy S."/>
            <person name="Uddin K.S."/>
            <person name="Rabeya T."/>
            <person name="Hossain A.S."/>
            <person name="Chowdhury A."/>
            <person name="Snigdha A.R."/>
            <person name="Mortoza M.S."/>
            <person name="Matin S.A."/>
            <person name="Hoque S.M.E."/>
            <person name="Islam M.K."/>
            <person name="Roy D.K."/>
            <person name="Haider R."/>
            <person name="Moosa M.M."/>
            <person name="Elias S.M."/>
            <person name="Hasan A.M."/>
            <person name="Jahan S."/>
            <person name="Shafiuddin M."/>
            <person name="Mahmood N."/>
            <person name="Shommy N.S."/>
        </authorList>
    </citation>
    <scope>NUCLEOTIDE SEQUENCE [LARGE SCALE GENOMIC DNA]</scope>
    <source>
        <strain evidence="2">cv. O-4</strain>
    </source>
</reference>
<sequence length="35" mass="3959">MSLLSPSATISWFDLDKQQPGLKLPEPKGEFIERV</sequence>
<organism evidence="1 2">
    <name type="scientific">Corchorus olitorius</name>
    <dbReference type="NCBI Taxonomy" id="93759"/>
    <lineage>
        <taxon>Eukaryota</taxon>
        <taxon>Viridiplantae</taxon>
        <taxon>Streptophyta</taxon>
        <taxon>Embryophyta</taxon>
        <taxon>Tracheophyta</taxon>
        <taxon>Spermatophyta</taxon>
        <taxon>Magnoliopsida</taxon>
        <taxon>eudicotyledons</taxon>
        <taxon>Gunneridae</taxon>
        <taxon>Pentapetalae</taxon>
        <taxon>rosids</taxon>
        <taxon>malvids</taxon>
        <taxon>Malvales</taxon>
        <taxon>Malvaceae</taxon>
        <taxon>Grewioideae</taxon>
        <taxon>Apeibeae</taxon>
        <taxon>Corchorus</taxon>
    </lineage>
</organism>
<proteinExistence type="predicted"/>